<sequence>MIKVTSEECSKSVTTSKKLKPIPLQENVSDVLAKNFASLSFADKQSFVADNFSSCTRVNKNVSRNLQRISPSDFVSLQRLRSSALACRTSTANKISRDDTTLIDDLLNNDAVKGNKEKYSRNKSNTKDEELFLSKKTSMQGSSRSNKNEDCDQMELVRGGTSGISNFKSEVLLSRGPVRSMRNTTVGHAPYSAINNNSAAVAHFSTNIENYSLCRRYQHNLENAAVSSVVDITSDLTNFTSSSSTPETVQSDFGYGSSSPQQQISPNLGQNTSCRHEDNTQLPEDLSDFILKYSHEYTTADPSPEGETSVRSRGSSISDGNNQMNYDSPLYRILCEDICLSPLSAKSASQCSPVLPRTSAHIPVIFEESSLNTTSPSINLLNSGPVVINQSRRERLTQRHAKNRLRALIADNEMVEAWAWTCKCIQELKDALCYQDPDGDSLLHIVILHMDLAKVYALVEQMLKSEDAQTRLAFDLPNRVLETPLHLAVQKNSAELVAYLVEAGANPNHQTASPSQQTPLHCASLNGFTEIVEILCSSAKVDVNLQNGMGQTPLLCAVKEHCMDSRKSRLYIDNRRTIMCLLKYGANPMSVDLYGNNILHYAVNSLDADLIEMFKSSVDEETIAKLANKENICGETPLDSLHCEAGTQNERLRTNVFISLLRCGATIKSH</sequence>
<keyword evidence="6" id="KW-1185">Reference proteome</keyword>
<evidence type="ECO:0000313" key="6">
    <source>
        <dbReference type="Proteomes" id="UP000276776"/>
    </source>
</evidence>
<dbReference type="OMA" id="HIVILHM"/>
<dbReference type="PANTHER" id="PTHR46680:SF2">
    <property type="entry name" value="NF-KAPPA-B INHIBITOR ZETA"/>
    <property type="match status" value="1"/>
</dbReference>
<dbReference type="GO" id="GO:0005829">
    <property type="term" value="C:cytosol"/>
    <property type="evidence" value="ECO:0007669"/>
    <property type="project" value="TreeGrafter"/>
</dbReference>
<feature type="compositionally biased region" description="Polar residues" evidence="4">
    <location>
        <begin position="135"/>
        <end position="145"/>
    </location>
</feature>
<feature type="region of interest" description="Disordered" evidence="4">
    <location>
        <begin position="297"/>
        <end position="323"/>
    </location>
</feature>
<reference evidence="5 6" key="2">
    <citation type="submission" date="2018-11" db="EMBL/GenBank/DDBJ databases">
        <authorList>
            <consortium name="Pathogen Informatics"/>
        </authorList>
    </citation>
    <scope>NUCLEOTIDE SEQUENCE [LARGE SCALE GENOMIC DNA]</scope>
</reference>
<feature type="compositionally biased region" description="Basic and acidic residues" evidence="4">
    <location>
        <begin position="116"/>
        <end position="133"/>
    </location>
</feature>
<dbReference type="Gene3D" id="1.25.40.20">
    <property type="entry name" value="Ankyrin repeat-containing domain"/>
    <property type="match status" value="2"/>
</dbReference>
<dbReference type="InterPro" id="IPR051070">
    <property type="entry name" value="NF-kappa-B_inhibitor"/>
</dbReference>
<feature type="compositionally biased region" description="Polar residues" evidence="4">
    <location>
        <begin position="237"/>
        <end position="273"/>
    </location>
</feature>
<dbReference type="OrthoDB" id="10254947at2759"/>
<accession>A0A0N5D7V6</accession>
<dbReference type="Pfam" id="PF13637">
    <property type="entry name" value="Ank_4"/>
    <property type="match status" value="1"/>
</dbReference>
<gene>
    <name evidence="5" type="ORF">TCLT_LOCUS9160</name>
</gene>
<dbReference type="InterPro" id="IPR002110">
    <property type="entry name" value="Ankyrin_rpt"/>
</dbReference>
<keyword evidence="1" id="KW-0677">Repeat</keyword>
<evidence type="ECO:0000256" key="1">
    <source>
        <dbReference type="ARBA" id="ARBA00022737"/>
    </source>
</evidence>
<evidence type="ECO:0000313" key="5">
    <source>
        <dbReference type="EMBL" id="VDN06775.1"/>
    </source>
</evidence>
<dbReference type="STRING" id="103827.A0A0N5D7V6"/>
<dbReference type="GO" id="GO:0051059">
    <property type="term" value="F:NF-kappaB binding"/>
    <property type="evidence" value="ECO:0007669"/>
    <property type="project" value="TreeGrafter"/>
</dbReference>
<dbReference type="SUPFAM" id="SSF48403">
    <property type="entry name" value="Ankyrin repeat"/>
    <property type="match status" value="1"/>
</dbReference>
<feature type="repeat" description="ANK" evidence="3">
    <location>
        <begin position="480"/>
        <end position="512"/>
    </location>
</feature>
<evidence type="ECO:0000256" key="3">
    <source>
        <dbReference type="PROSITE-ProRule" id="PRU00023"/>
    </source>
</evidence>
<dbReference type="PROSITE" id="PS50297">
    <property type="entry name" value="ANK_REP_REGION"/>
    <property type="match status" value="1"/>
</dbReference>
<dbReference type="GO" id="GO:0071356">
    <property type="term" value="P:cellular response to tumor necrosis factor"/>
    <property type="evidence" value="ECO:0007669"/>
    <property type="project" value="TreeGrafter"/>
</dbReference>
<protein>
    <submittedName>
        <fullName evidence="7">ANK_REP_REGION domain-containing protein</fullName>
    </submittedName>
</protein>
<evidence type="ECO:0000313" key="7">
    <source>
        <dbReference type="WBParaSite" id="TCLT_0000917101-mRNA-1"/>
    </source>
</evidence>
<dbReference type="SMART" id="SM00248">
    <property type="entry name" value="ANK"/>
    <property type="match status" value="5"/>
</dbReference>
<dbReference type="PANTHER" id="PTHR46680">
    <property type="entry name" value="NF-KAPPA-B INHIBITOR ALPHA"/>
    <property type="match status" value="1"/>
</dbReference>
<dbReference type="WBParaSite" id="TCLT_0000917101-mRNA-1">
    <property type="protein sequence ID" value="TCLT_0000917101-mRNA-1"/>
    <property type="gene ID" value="TCLT_0000917101"/>
</dbReference>
<feature type="compositionally biased region" description="Polar residues" evidence="4">
    <location>
        <begin position="309"/>
        <end position="323"/>
    </location>
</feature>
<dbReference type="AlphaFoldDB" id="A0A0N5D7V6"/>
<dbReference type="EMBL" id="UYYF01004743">
    <property type="protein sequence ID" value="VDN06775.1"/>
    <property type="molecule type" value="Genomic_DNA"/>
</dbReference>
<dbReference type="PROSITE" id="PS50088">
    <property type="entry name" value="ANK_REPEAT"/>
    <property type="match status" value="1"/>
</dbReference>
<dbReference type="Proteomes" id="UP000276776">
    <property type="component" value="Unassembled WGS sequence"/>
</dbReference>
<organism evidence="7">
    <name type="scientific">Thelazia callipaeda</name>
    <name type="common">Oriental eyeworm</name>
    <name type="synonym">Parasitic nematode</name>
    <dbReference type="NCBI Taxonomy" id="103827"/>
    <lineage>
        <taxon>Eukaryota</taxon>
        <taxon>Metazoa</taxon>
        <taxon>Ecdysozoa</taxon>
        <taxon>Nematoda</taxon>
        <taxon>Chromadorea</taxon>
        <taxon>Rhabditida</taxon>
        <taxon>Spirurina</taxon>
        <taxon>Spiruromorpha</taxon>
        <taxon>Thelazioidea</taxon>
        <taxon>Thelaziidae</taxon>
        <taxon>Thelazia</taxon>
    </lineage>
</organism>
<evidence type="ECO:0000256" key="4">
    <source>
        <dbReference type="SAM" id="MobiDB-lite"/>
    </source>
</evidence>
<proteinExistence type="predicted"/>
<name>A0A0N5D7V6_THECL</name>
<evidence type="ECO:0000256" key="2">
    <source>
        <dbReference type="ARBA" id="ARBA00023043"/>
    </source>
</evidence>
<feature type="region of interest" description="Disordered" evidence="4">
    <location>
        <begin position="116"/>
        <end position="150"/>
    </location>
</feature>
<feature type="region of interest" description="Disordered" evidence="4">
    <location>
        <begin position="237"/>
        <end position="280"/>
    </location>
</feature>
<keyword evidence="2 3" id="KW-0040">ANK repeat</keyword>
<reference evidence="7" key="1">
    <citation type="submission" date="2017-02" db="UniProtKB">
        <authorList>
            <consortium name="WormBaseParasite"/>
        </authorList>
    </citation>
    <scope>IDENTIFICATION</scope>
</reference>
<dbReference type="InterPro" id="IPR036770">
    <property type="entry name" value="Ankyrin_rpt-contain_sf"/>
</dbReference>